<protein>
    <submittedName>
        <fullName evidence="1">Uncharacterized protein</fullName>
    </submittedName>
</protein>
<proteinExistence type="predicted"/>
<dbReference type="AlphaFoldDB" id="A0A1H8L2N7"/>
<sequence length="45" mass="5406">MARIDHLHQLGTQKVILFGGWEWGLIDNPKSQEFWEQMTKYCKKN</sequence>
<gene>
    <name evidence="1" type="ORF">SAMN04489859_102715</name>
</gene>
<dbReference type="Proteomes" id="UP000199054">
    <property type="component" value="Unassembled WGS sequence"/>
</dbReference>
<accession>A0A1H8L2N7</accession>
<dbReference type="EMBL" id="FODE01000027">
    <property type="protein sequence ID" value="SEN99414.1"/>
    <property type="molecule type" value="Genomic_DNA"/>
</dbReference>
<keyword evidence="2" id="KW-1185">Reference proteome</keyword>
<evidence type="ECO:0000313" key="1">
    <source>
        <dbReference type="EMBL" id="SEN99414.1"/>
    </source>
</evidence>
<reference evidence="1 2" key="1">
    <citation type="submission" date="2016-10" db="EMBL/GenBank/DDBJ databases">
        <authorList>
            <person name="de Groot N.N."/>
        </authorList>
    </citation>
    <scope>NUCLEOTIDE SEQUENCE [LARGE SCALE GENOMIC DNA]</scope>
    <source>
        <strain evidence="1 2">DSM 8512</strain>
    </source>
</reference>
<organism evidence="1 2">
    <name type="scientific">Paracoccus alcaliphilus</name>
    <dbReference type="NCBI Taxonomy" id="34002"/>
    <lineage>
        <taxon>Bacteria</taxon>
        <taxon>Pseudomonadati</taxon>
        <taxon>Pseudomonadota</taxon>
        <taxon>Alphaproteobacteria</taxon>
        <taxon>Rhodobacterales</taxon>
        <taxon>Paracoccaceae</taxon>
        <taxon>Paracoccus</taxon>
    </lineage>
</organism>
<name>A0A1H8L2N7_9RHOB</name>
<evidence type="ECO:0000313" key="2">
    <source>
        <dbReference type="Proteomes" id="UP000199054"/>
    </source>
</evidence>